<proteinExistence type="predicted"/>
<organism evidence="1 2">
    <name type="scientific">Stereocaulon virgatum</name>
    <dbReference type="NCBI Taxonomy" id="373712"/>
    <lineage>
        <taxon>Eukaryota</taxon>
        <taxon>Fungi</taxon>
        <taxon>Dikarya</taxon>
        <taxon>Ascomycota</taxon>
        <taxon>Pezizomycotina</taxon>
        <taxon>Lecanoromycetes</taxon>
        <taxon>OSLEUM clade</taxon>
        <taxon>Lecanoromycetidae</taxon>
        <taxon>Lecanorales</taxon>
        <taxon>Lecanorineae</taxon>
        <taxon>Stereocaulaceae</taxon>
        <taxon>Stereocaulon</taxon>
    </lineage>
</organism>
<protein>
    <submittedName>
        <fullName evidence="1">Uncharacterized protein</fullName>
    </submittedName>
</protein>
<sequence length="133" mass="15297">MVLSEVRGIEFAIAPFFRYFRSIGVICLDCLLLGLQHIPHSQWKLNNTIIVQLESGNWMITCYCPVEALCLWSAIIVYSLERTIFDMLHVRSLDFEFDRASSHSSGRYVRMGYTSMLPPPLRLRLASFDPCCS</sequence>
<dbReference type="EMBL" id="JBEFKJ010000010">
    <property type="protein sequence ID" value="KAL2043985.1"/>
    <property type="molecule type" value="Genomic_DNA"/>
</dbReference>
<reference evidence="1 2" key="1">
    <citation type="submission" date="2024-09" db="EMBL/GenBank/DDBJ databases">
        <title>Rethinking Asexuality: The Enigmatic Case of Functional Sexual Genes in Lepraria (Stereocaulaceae).</title>
        <authorList>
            <person name="Doellman M."/>
            <person name="Sun Y."/>
            <person name="Barcenas-Pena A."/>
            <person name="Lumbsch H.T."/>
            <person name="Grewe F."/>
        </authorList>
    </citation>
    <scope>NUCLEOTIDE SEQUENCE [LARGE SCALE GENOMIC DNA]</scope>
    <source>
        <strain evidence="1 2">Mercado 3170</strain>
    </source>
</reference>
<evidence type="ECO:0000313" key="1">
    <source>
        <dbReference type="EMBL" id="KAL2043985.1"/>
    </source>
</evidence>
<gene>
    <name evidence="1" type="ORF">N7G274_003505</name>
</gene>
<comment type="caution">
    <text evidence="1">The sequence shown here is derived from an EMBL/GenBank/DDBJ whole genome shotgun (WGS) entry which is preliminary data.</text>
</comment>
<evidence type="ECO:0000313" key="2">
    <source>
        <dbReference type="Proteomes" id="UP001590950"/>
    </source>
</evidence>
<accession>A0ABR4ADY3</accession>
<keyword evidence="2" id="KW-1185">Reference proteome</keyword>
<dbReference type="Proteomes" id="UP001590950">
    <property type="component" value="Unassembled WGS sequence"/>
</dbReference>
<name>A0ABR4ADY3_9LECA</name>